<evidence type="ECO:0000256" key="1">
    <source>
        <dbReference type="ARBA" id="ARBA00001947"/>
    </source>
</evidence>
<dbReference type="Proteomes" id="UP000263486">
    <property type="component" value="Unassembled WGS sequence"/>
</dbReference>
<evidence type="ECO:0000256" key="9">
    <source>
        <dbReference type="RuleBase" id="RU004386"/>
    </source>
</evidence>
<comment type="similarity">
    <text evidence="2 9">Belongs to the peptidase M18 family.</text>
</comment>
<evidence type="ECO:0000313" key="12">
    <source>
        <dbReference type="Proteomes" id="UP000263486"/>
    </source>
</evidence>
<evidence type="ECO:0000256" key="4">
    <source>
        <dbReference type="ARBA" id="ARBA00022670"/>
    </source>
</evidence>
<evidence type="ECO:0000313" key="11">
    <source>
        <dbReference type="EMBL" id="REI39390.1"/>
    </source>
</evidence>
<organism evidence="11 12">
    <name type="scientific">Psychrilyobacter piezotolerans</name>
    <dbReference type="NCBI Taxonomy" id="2293438"/>
    <lineage>
        <taxon>Bacteria</taxon>
        <taxon>Fusobacteriati</taxon>
        <taxon>Fusobacteriota</taxon>
        <taxon>Fusobacteriia</taxon>
        <taxon>Fusobacteriales</taxon>
        <taxon>Fusobacteriaceae</taxon>
        <taxon>Psychrilyobacter</taxon>
    </lineage>
</organism>
<reference evidence="11 12" key="1">
    <citation type="submission" date="2018-08" db="EMBL/GenBank/DDBJ databases">
        <title>Draft genome sequence of Psychrilyobacter sp. strain SD5 isolated from Black Sea water.</title>
        <authorList>
            <person name="Yadav S."/>
            <person name="Villanueva L."/>
            <person name="Damste J.S.S."/>
        </authorList>
    </citation>
    <scope>NUCLEOTIDE SEQUENCE [LARGE SCALE GENOMIC DNA]</scope>
    <source>
        <strain evidence="11 12">SD5</strain>
    </source>
</reference>
<keyword evidence="3 9" id="KW-0031">Aminopeptidase</keyword>
<protein>
    <recommendedName>
        <fullName evidence="10">M18 family aminopeptidase</fullName>
        <ecNumber evidence="10">3.4.11.-</ecNumber>
    </recommendedName>
</protein>
<evidence type="ECO:0000256" key="8">
    <source>
        <dbReference type="ARBA" id="ARBA00023049"/>
    </source>
</evidence>
<evidence type="ECO:0000256" key="2">
    <source>
        <dbReference type="ARBA" id="ARBA00008290"/>
    </source>
</evidence>
<keyword evidence="7 9" id="KW-0862">Zinc</keyword>
<keyword evidence="6 9" id="KW-0378">Hydrolase</keyword>
<keyword evidence="5 9" id="KW-0479">Metal-binding</keyword>
<evidence type="ECO:0000256" key="7">
    <source>
        <dbReference type="ARBA" id="ARBA00022833"/>
    </source>
</evidence>
<dbReference type="NCBIfam" id="NF002759">
    <property type="entry name" value="PRK02813.1"/>
    <property type="match status" value="1"/>
</dbReference>
<gene>
    <name evidence="11" type="ORF">DYH56_14965</name>
</gene>
<comment type="cofactor">
    <cofactor evidence="1 10">
        <name>Zn(2+)</name>
        <dbReference type="ChEBI" id="CHEBI:29105"/>
    </cofactor>
</comment>
<dbReference type="EC" id="3.4.11.-" evidence="10"/>
<dbReference type="Pfam" id="PF02127">
    <property type="entry name" value="Peptidase_M18"/>
    <property type="match status" value="1"/>
</dbReference>
<dbReference type="Gene3D" id="2.30.250.10">
    <property type="entry name" value="Aminopeptidase i, Domain 2"/>
    <property type="match status" value="1"/>
</dbReference>
<dbReference type="PANTHER" id="PTHR28570:SF3">
    <property type="entry name" value="ASPARTYL AMINOPEPTIDASE"/>
    <property type="match status" value="1"/>
</dbReference>
<sequence>MKKLANDFINFSHSSKSVFHAVKNTADILINNGYKEILESEKWKLEVNGKYFFTKNDSSLIAFSVGNGKLNECGFKISGNHTDSPGFRIKPNPEMVGDSYLRLNTEVYGGPILNTWLDRPLSIAGRVVVRSENVFKPKTILVNIDKPCLIIPNLAIHQNREVNKGVELNKQNDTLPILTLVNEELEKENFLLKLIAEENNIDLAEILDFDLYLYEFEKGTLVGLNEEMISAAKIDNLGALYVGLDAFLEAEDFNGVNVLACFDNEEVGSSTKQGADSNMLLNAMDRVSISLGLDREEFFCALSNSFMLSVDGAHAVHPAQNQKTDPIVRPKMNHGVALKVTANQSYTSDAYSLAVVKQILEPNGIPYQYFVNRSDTPGGSTIGPISSTHLDINAVDLGLAMIGMHSIRELCGVEDLMNLKKLLKNYYSL</sequence>
<keyword evidence="4 9" id="KW-0645">Protease</keyword>
<dbReference type="PRINTS" id="PR00932">
    <property type="entry name" value="AMINO1PTASE"/>
</dbReference>
<dbReference type="CDD" id="cd05658">
    <property type="entry name" value="M18_DAP"/>
    <property type="match status" value="1"/>
</dbReference>
<dbReference type="SUPFAM" id="SSF53187">
    <property type="entry name" value="Zn-dependent exopeptidases"/>
    <property type="match status" value="1"/>
</dbReference>
<keyword evidence="12" id="KW-1185">Reference proteome</keyword>
<dbReference type="GO" id="GO:0004177">
    <property type="term" value="F:aminopeptidase activity"/>
    <property type="evidence" value="ECO:0007669"/>
    <property type="project" value="UniProtKB-KW"/>
</dbReference>
<accession>A0ABX9KD43</accession>
<proteinExistence type="inferred from homology"/>
<dbReference type="SUPFAM" id="SSF101821">
    <property type="entry name" value="Aminopeptidase/glucanase lid domain"/>
    <property type="match status" value="1"/>
</dbReference>
<evidence type="ECO:0000256" key="5">
    <source>
        <dbReference type="ARBA" id="ARBA00022723"/>
    </source>
</evidence>
<dbReference type="InterPro" id="IPR023358">
    <property type="entry name" value="Peptidase_M18_dom2"/>
</dbReference>
<evidence type="ECO:0000256" key="3">
    <source>
        <dbReference type="ARBA" id="ARBA00022438"/>
    </source>
</evidence>
<keyword evidence="8 9" id="KW-0482">Metalloprotease</keyword>
<evidence type="ECO:0000256" key="6">
    <source>
        <dbReference type="ARBA" id="ARBA00022801"/>
    </source>
</evidence>
<dbReference type="RefSeq" id="WP_114643674.1">
    <property type="nucleotide sequence ID" value="NZ_JAACIO010000044.1"/>
</dbReference>
<name>A0ABX9KD43_9FUSO</name>
<dbReference type="EMBL" id="QUAJ01000047">
    <property type="protein sequence ID" value="REI39390.1"/>
    <property type="molecule type" value="Genomic_DNA"/>
</dbReference>
<dbReference type="PANTHER" id="PTHR28570">
    <property type="entry name" value="ASPARTYL AMINOPEPTIDASE"/>
    <property type="match status" value="1"/>
</dbReference>
<comment type="caution">
    <text evidence="11">The sequence shown here is derived from an EMBL/GenBank/DDBJ whole genome shotgun (WGS) entry which is preliminary data.</text>
</comment>
<dbReference type="InterPro" id="IPR001948">
    <property type="entry name" value="Peptidase_M18"/>
</dbReference>
<evidence type="ECO:0000256" key="10">
    <source>
        <dbReference type="RuleBase" id="RU004387"/>
    </source>
</evidence>
<dbReference type="Gene3D" id="3.40.630.10">
    <property type="entry name" value="Zn peptidases"/>
    <property type="match status" value="1"/>
</dbReference>